<dbReference type="EMBL" id="MAYT01000004">
    <property type="protein sequence ID" value="OCA91933.1"/>
    <property type="molecule type" value="Genomic_DNA"/>
</dbReference>
<keyword evidence="5 6" id="KW-0472">Membrane</keyword>
<feature type="transmembrane region" description="Helical" evidence="6">
    <location>
        <begin position="305"/>
        <end position="328"/>
    </location>
</feature>
<dbReference type="PANTHER" id="PTHR11662">
    <property type="entry name" value="SOLUTE CARRIER FAMILY 17"/>
    <property type="match status" value="1"/>
</dbReference>
<feature type="transmembrane region" description="Helical" evidence="6">
    <location>
        <begin position="67"/>
        <end position="87"/>
    </location>
</feature>
<reference evidence="9" key="1">
    <citation type="submission" date="2016-05" db="EMBL/GenBank/DDBJ databases">
        <authorList>
            <person name="Liu B."/>
            <person name="Wang J."/>
            <person name="Zhu Y."/>
            <person name="Liu G."/>
            <person name="Chen Q."/>
            <person name="Chen Z."/>
            <person name="Lan J."/>
            <person name="Che J."/>
            <person name="Ge C."/>
            <person name="Shi H."/>
            <person name="Pan Z."/>
            <person name="Liu X."/>
        </authorList>
    </citation>
    <scope>NUCLEOTIDE SEQUENCE [LARGE SCALE GENOMIC DNA]</scope>
    <source>
        <strain evidence="9">FJAT-27215</strain>
    </source>
</reference>
<feature type="transmembrane region" description="Helical" evidence="6">
    <location>
        <begin position="280"/>
        <end position="299"/>
    </location>
</feature>
<keyword evidence="2" id="KW-0813">Transport</keyword>
<dbReference type="InterPro" id="IPR036259">
    <property type="entry name" value="MFS_trans_sf"/>
</dbReference>
<keyword evidence="3 6" id="KW-0812">Transmembrane</keyword>
<sequence>MIIFLLFMGNFISGLDRFLINYGIVHISKDLQLNASSTGLILSIFFLGYAIMQLPGGWLADRFGAKLVIFISIVGFSLFTGLTGLAWSLASLIAIRFIFGLTEGSFFPAGAKLISSTIPQEQRSRAMSFYLSALTVAGVAAPLLATTMLLQIGWRMMFVVIGICGSLIGLLYWFYLKPKRERQHQENSASMAGQAAPPVKGVFKALAKKPIVWSLMVASFAYGFISWGTASWVPTYLVNERGLDLRALGILQMIPAVTGFVFFLLAGYVLDRVKAGNEKWFGAVAGIGIAVMVYLMFNAQTITGIVIYQSILPMFAGVLSVVIFSLPIKRLPEAVGGSAVGMINLGMQVAGFVAPLSIGFMIDLFDGSYNGVVWLLVAFGIVCCLAFLTLTSDKENVPEENIEPSIPVSR</sequence>
<feature type="transmembrane region" description="Helical" evidence="6">
    <location>
        <begin position="93"/>
        <end position="115"/>
    </location>
</feature>
<dbReference type="InterPro" id="IPR011701">
    <property type="entry name" value="MFS"/>
</dbReference>
<feature type="transmembrane region" description="Helical" evidence="6">
    <location>
        <begin position="340"/>
        <end position="362"/>
    </location>
</feature>
<dbReference type="GO" id="GO:0005886">
    <property type="term" value="C:plasma membrane"/>
    <property type="evidence" value="ECO:0007669"/>
    <property type="project" value="UniProtKB-SubCell"/>
</dbReference>
<evidence type="ECO:0000313" key="8">
    <source>
        <dbReference type="EMBL" id="OCA91933.1"/>
    </source>
</evidence>
<name>A0A1B9B790_9BACI</name>
<dbReference type="GO" id="GO:0022857">
    <property type="term" value="F:transmembrane transporter activity"/>
    <property type="evidence" value="ECO:0007669"/>
    <property type="project" value="InterPro"/>
</dbReference>
<feature type="domain" description="Major facilitator superfamily (MFS) profile" evidence="7">
    <location>
        <begin position="2"/>
        <end position="395"/>
    </location>
</feature>
<evidence type="ECO:0000313" key="9">
    <source>
        <dbReference type="Proteomes" id="UP000092578"/>
    </source>
</evidence>
<dbReference type="PANTHER" id="PTHR11662:SF399">
    <property type="entry name" value="FI19708P1-RELATED"/>
    <property type="match status" value="1"/>
</dbReference>
<dbReference type="Pfam" id="PF07690">
    <property type="entry name" value="MFS_1"/>
    <property type="match status" value="1"/>
</dbReference>
<accession>A0A1B9B790</accession>
<feature type="transmembrane region" description="Helical" evidence="6">
    <location>
        <begin position="210"/>
        <end position="230"/>
    </location>
</feature>
<proteinExistence type="predicted"/>
<evidence type="ECO:0000256" key="3">
    <source>
        <dbReference type="ARBA" id="ARBA00022692"/>
    </source>
</evidence>
<dbReference type="Proteomes" id="UP000092578">
    <property type="component" value="Unassembled WGS sequence"/>
</dbReference>
<gene>
    <name evidence="8" type="ORF">A8F95_19320</name>
</gene>
<evidence type="ECO:0000256" key="1">
    <source>
        <dbReference type="ARBA" id="ARBA00004651"/>
    </source>
</evidence>
<evidence type="ECO:0000259" key="7">
    <source>
        <dbReference type="PROSITE" id="PS50850"/>
    </source>
</evidence>
<dbReference type="PROSITE" id="PS50850">
    <property type="entry name" value="MFS"/>
    <property type="match status" value="1"/>
</dbReference>
<dbReference type="AlphaFoldDB" id="A0A1B9B790"/>
<dbReference type="Gene3D" id="1.20.1250.20">
    <property type="entry name" value="MFS general substrate transporter like domains"/>
    <property type="match status" value="2"/>
</dbReference>
<feature type="transmembrane region" description="Helical" evidence="6">
    <location>
        <begin position="38"/>
        <end position="60"/>
    </location>
</feature>
<dbReference type="SUPFAM" id="SSF103473">
    <property type="entry name" value="MFS general substrate transporter"/>
    <property type="match status" value="1"/>
</dbReference>
<keyword evidence="9" id="KW-1185">Reference proteome</keyword>
<feature type="transmembrane region" description="Helical" evidence="6">
    <location>
        <begin position="368"/>
        <end position="390"/>
    </location>
</feature>
<comment type="subcellular location">
    <subcellularLocation>
        <location evidence="1">Cell membrane</location>
        <topology evidence="1">Multi-pass membrane protein</topology>
    </subcellularLocation>
</comment>
<keyword evidence="4 6" id="KW-1133">Transmembrane helix</keyword>
<evidence type="ECO:0000256" key="5">
    <source>
        <dbReference type="ARBA" id="ARBA00023136"/>
    </source>
</evidence>
<organism evidence="8 9">
    <name type="scientific">Pseudobacillus wudalianchiensis</name>
    <dbReference type="NCBI Taxonomy" id="1743143"/>
    <lineage>
        <taxon>Bacteria</taxon>
        <taxon>Bacillati</taxon>
        <taxon>Bacillota</taxon>
        <taxon>Bacilli</taxon>
        <taxon>Bacillales</taxon>
        <taxon>Bacillaceae</taxon>
        <taxon>Pseudobacillus</taxon>
    </lineage>
</organism>
<evidence type="ECO:0000256" key="6">
    <source>
        <dbReference type="SAM" id="Phobius"/>
    </source>
</evidence>
<comment type="caution">
    <text evidence="8">The sequence shown here is derived from an EMBL/GenBank/DDBJ whole genome shotgun (WGS) entry which is preliminary data.</text>
</comment>
<evidence type="ECO:0000256" key="2">
    <source>
        <dbReference type="ARBA" id="ARBA00022448"/>
    </source>
</evidence>
<dbReference type="InterPro" id="IPR020846">
    <property type="entry name" value="MFS_dom"/>
</dbReference>
<feature type="transmembrane region" description="Helical" evidence="6">
    <location>
        <begin position="156"/>
        <end position="175"/>
    </location>
</feature>
<feature type="transmembrane region" description="Helical" evidence="6">
    <location>
        <begin position="250"/>
        <end position="268"/>
    </location>
</feature>
<protein>
    <recommendedName>
        <fullName evidence="7">Major facilitator superfamily (MFS) profile domain-containing protein</fullName>
    </recommendedName>
</protein>
<dbReference type="CDD" id="cd17319">
    <property type="entry name" value="MFS_ExuT_GudP_like"/>
    <property type="match status" value="1"/>
</dbReference>
<feature type="transmembrane region" description="Helical" evidence="6">
    <location>
        <begin position="127"/>
        <end position="150"/>
    </location>
</feature>
<dbReference type="InterPro" id="IPR050382">
    <property type="entry name" value="MFS_Na/Anion_cotransporter"/>
</dbReference>
<evidence type="ECO:0000256" key="4">
    <source>
        <dbReference type="ARBA" id="ARBA00022989"/>
    </source>
</evidence>